<accession>A0A2T3G484</accession>
<evidence type="ECO:0000256" key="1">
    <source>
        <dbReference type="ARBA" id="ARBA00001966"/>
    </source>
</evidence>
<dbReference type="InterPro" id="IPR017896">
    <property type="entry name" value="4Fe4S_Fe-S-bd"/>
</dbReference>
<dbReference type="InterPro" id="IPR017900">
    <property type="entry name" value="4Fe4S_Fe_S_CS"/>
</dbReference>
<dbReference type="AlphaFoldDB" id="A0A2T3G484"/>
<dbReference type="Pfam" id="PF12838">
    <property type="entry name" value="Fer4_7"/>
    <property type="match status" value="1"/>
</dbReference>
<feature type="domain" description="4Fe-4S ferredoxin-type" evidence="7">
    <location>
        <begin position="149"/>
        <end position="177"/>
    </location>
</feature>
<dbReference type="Gene3D" id="3.30.70.20">
    <property type="match status" value="1"/>
</dbReference>
<evidence type="ECO:0000313" key="9">
    <source>
        <dbReference type="Proteomes" id="UP000240974"/>
    </source>
</evidence>
<keyword evidence="6" id="KW-0411">Iron-sulfur</keyword>
<evidence type="ECO:0000256" key="3">
    <source>
        <dbReference type="ARBA" id="ARBA00022485"/>
    </source>
</evidence>
<dbReference type="InterPro" id="IPR050157">
    <property type="entry name" value="PSI_iron-sulfur_center"/>
</dbReference>
<dbReference type="InterPro" id="IPR011576">
    <property type="entry name" value="Pyridox_Oxase_N"/>
</dbReference>
<evidence type="ECO:0000259" key="7">
    <source>
        <dbReference type="PROSITE" id="PS51379"/>
    </source>
</evidence>
<keyword evidence="3" id="KW-0004">4Fe-4S</keyword>
<keyword evidence="9" id="KW-1185">Reference proteome</keyword>
<sequence>MNTHEILKVLQEDIHTVIIATTDQKGYPYTCAIDMMLLEDESLYFLTARGKAFYDRLMKQSHIALTGLKGEDTMSSVAISLQGTIKNIGHERLDEIFEKNPYMKEIYPDEISREVLEVFQIDKCQGEYFDLSQKPIYRQSFVVNESLKKSGYYVGEGCIGCKMCYRVCPQKCIDISSKPVVILQDHCLHCGKCQEVCPKQVISRY</sequence>
<feature type="domain" description="4Fe-4S ferredoxin-type" evidence="7">
    <location>
        <begin position="178"/>
        <end position="205"/>
    </location>
</feature>
<gene>
    <name evidence="8" type="ORF">C7U54_05160</name>
</gene>
<dbReference type="EMBL" id="PYLQ01000005">
    <property type="protein sequence ID" value="PST42344.1"/>
    <property type="molecule type" value="Genomic_DNA"/>
</dbReference>
<reference evidence="8 9" key="1">
    <citation type="journal article" date="2019" name="Int. J. Syst. Evol. Microbiol.">
        <title>Faecalibacillus intestinalis gen. nov., sp. nov. and Faecalibacillus faecis sp. nov., isolated from human faeces.</title>
        <authorList>
            <person name="Seo B."/>
            <person name="Jeon K."/>
            <person name="Baek I."/>
            <person name="Lee Y.M."/>
            <person name="Baek K."/>
            <person name="Ko G."/>
        </authorList>
    </citation>
    <scope>NUCLEOTIDE SEQUENCE [LARGE SCALE GENOMIC DNA]</scope>
    <source>
        <strain evidence="8 9">SNUG30099</strain>
    </source>
</reference>
<evidence type="ECO:0000313" key="8">
    <source>
        <dbReference type="EMBL" id="PST42344.1"/>
    </source>
</evidence>
<dbReference type="PANTHER" id="PTHR24960:SF79">
    <property type="entry name" value="PHOTOSYSTEM I IRON-SULFUR CENTER"/>
    <property type="match status" value="1"/>
</dbReference>
<dbReference type="Gene3D" id="2.30.110.10">
    <property type="entry name" value="Electron Transport, Fmn-binding Protein, Chain A"/>
    <property type="match status" value="1"/>
</dbReference>
<comment type="function">
    <text evidence="2">Ferredoxins are iron-sulfur proteins that transfer electrons in a wide variety of metabolic reactions.</text>
</comment>
<dbReference type="InterPro" id="IPR012349">
    <property type="entry name" value="Split_barrel_FMN-bd"/>
</dbReference>
<comment type="cofactor">
    <cofactor evidence="1">
        <name>[4Fe-4S] cluster</name>
        <dbReference type="ChEBI" id="CHEBI:49883"/>
    </cofactor>
</comment>
<dbReference type="PROSITE" id="PS00198">
    <property type="entry name" value="4FE4S_FER_1"/>
    <property type="match status" value="2"/>
</dbReference>
<dbReference type="Pfam" id="PF01243">
    <property type="entry name" value="PNPOx_N"/>
    <property type="match status" value="1"/>
</dbReference>
<dbReference type="PANTHER" id="PTHR24960">
    <property type="entry name" value="PHOTOSYSTEM I IRON-SULFUR CENTER-RELATED"/>
    <property type="match status" value="1"/>
</dbReference>
<name>A0A2T3G484_9FIRM</name>
<evidence type="ECO:0000256" key="6">
    <source>
        <dbReference type="ARBA" id="ARBA00023014"/>
    </source>
</evidence>
<proteinExistence type="predicted"/>
<dbReference type="Proteomes" id="UP000240974">
    <property type="component" value="Unassembled WGS sequence"/>
</dbReference>
<organism evidence="8 9">
    <name type="scientific">Faecalibacillus intestinalis</name>
    <dbReference type="NCBI Taxonomy" id="1982626"/>
    <lineage>
        <taxon>Bacteria</taxon>
        <taxon>Bacillati</taxon>
        <taxon>Bacillota</taxon>
        <taxon>Erysipelotrichia</taxon>
        <taxon>Erysipelotrichales</taxon>
        <taxon>Coprobacillaceae</taxon>
        <taxon>Faecalibacillus</taxon>
    </lineage>
</organism>
<evidence type="ECO:0000256" key="5">
    <source>
        <dbReference type="ARBA" id="ARBA00023004"/>
    </source>
</evidence>
<dbReference type="SUPFAM" id="SSF50475">
    <property type="entry name" value="FMN-binding split barrel"/>
    <property type="match status" value="1"/>
</dbReference>
<dbReference type="GO" id="GO:0046872">
    <property type="term" value="F:metal ion binding"/>
    <property type="evidence" value="ECO:0007669"/>
    <property type="project" value="UniProtKB-KW"/>
</dbReference>
<dbReference type="RefSeq" id="WP_107029527.1">
    <property type="nucleotide sequence ID" value="NZ_JAQEJU010000006.1"/>
</dbReference>
<evidence type="ECO:0000256" key="2">
    <source>
        <dbReference type="ARBA" id="ARBA00003532"/>
    </source>
</evidence>
<keyword evidence="4" id="KW-0479">Metal-binding</keyword>
<dbReference type="GO" id="GO:0051539">
    <property type="term" value="F:4 iron, 4 sulfur cluster binding"/>
    <property type="evidence" value="ECO:0007669"/>
    <property type="project" value="UniProtKB-KW"/>
</dbReference>
<keyword evidence="5" id="KW-0408">Iron</keyword>
<comment type="caution">
    <text evidence="8">The sequence shown here is derived from an EMBL/GenBank/DDBJ whole genome shotgun (WGS) entry which is preliminary data.</text>
</comment>
<dbReference type="PROSITE" id="PS51379">
    <property type="entry name" value="4FE4S_FER_2"/>
    <property type="match status" value="2"/>
</dbReference>
<dbReference type="SUPFAM" id="SSF54862">
    <property type="entry name" value="4Fe-4S ferredoxins"/>
    <property type="match status" value="1"/>
</dbReference>
<evidence type="ECO:0000256" key="4">
    <source>
        <dbReference type="ARBA" id="ARBA00022723"/>
    </source>
</evidence>
<protein>
    <submittedName>
        <fullName evidence="8">(4Fe-4S)-binding protein</fullName>
    </submittedName>
</protein>